<evidence type="ECO:0000313" key="1">
    <source>
        <dbReference type="EMBL" id="CAG9326849.1"/>
    </source>
</evidence>
<sequence length="336" mass="39302">MRSVNTCLMGRIFDVTIEIRHGSVLNQTDAEVIVVDDYSQSLFRDARQRYGKPFEMQLAKRNEMILEVSLRDQGEQKSIYSIDSAKWKGDDKIIQIVFNLLKKAHSGGKSSIAIPAISQPALNVNHDTIKQHIDAYIIFAGNYSVQNSGSLKKVIFSLFSDKELEAFLDALLEKEELLHFMHFYCKDKQSEIELREEGKKVHEESKEPVFNPISYTEPVNLPLQTANQDQCLICNLKFEENQVGFFFQCCKICNFCVFKKKFYRCPNHNTEFLSQYHEWYNYIDSCFFCRHCNQLFQMEQFCQSCHDICFNCVQLYNVNTSREYWRCPICDSMAQN</sequence>
<dbReference type="AlphaFoldDB" id="A0AAU9JPC4"/>
<gene>
    <name evidence="1" type="ORF">BSTOLATCC_MIC42111</name>
</gene>
<proteinExistence type="predicted"/>
<accession>A0AAU9JPC4</accession>
<dbReference type="InterPro" id="IPR043472">
    <property type="entry name" value="Macro_dom-like"/>
</dbReference>
<dbReference type="Gene3D" id="3.40.220.10">
    <property type="entry name" value="Leucine Aminopeptidase, subunit E, domain 1"/>
    <property type="match status" value="1"/>
</dbReference>
<evidence type="ECO:0008006" key="3">
    <source>
        <dbReference type="Google" id="ProtNLM"/>
    </source>
</evidence>
<evidence type="ECO:0000313" key="2">
    <source>
        <dbReference type="Proteomes" id="UP001162131"/>
    </source>
</evidence>
<dbReference type="EMBL" id="CAJZBQ010000041">
    <property type="protein sequence ID" value="CAG9326849.1"/>
    <property type="molecule type" value="Genomic_DNA"/>
</dbReference>
<reference evidence="1" key="1">
    <citation type="submission" date="2021-09" db="EMBL/GenBank/DDBJ databases">
        <authorList>
            <consortium name="AG Swart"/>
            <person name="Singh M."/>
            <person name="Singh A."/>
            <person name="Seah K."/>
            <person name="Emmerich C."/>
        </authorList>
    </citation>
    <scope>NUCLEOTIDE SEQUENCE</scope>
    <source>
        <strain evidence="1">ATCC30299</strain>
    </source>
</reference>
<dbReference type="Proteomes" id="UP001162131">
    <property type="component" value="Unassembled WGS sequence"/>
</dbReference>
<comment type="caution">
    <text evidence="1">The sequence shown here is derived from an EMBL/GenBank/DDBJ whole genome shotgun (WGS) entry which is preliminary data.</text>
</comment>
<protein>
    <recommendedName>
        <fullName evidence="3">Zinc finger protein</fullName>
    </recommendedName>
</protein>
<keyword evidence="2" id="KW-1185">Reference proteome</keyword>
<name>A0AAU9JPC4_9CILI</name>
<dbReference type="SUPFAM" id="SSF52949">
    <property type="entry name" value="Macro domain-like"/>
    <property type="match status" value="1"/>
</dbReference>
<organism evidence="1 2">
    <name type="scientific">Blepharisma stoltei</name>
    <dbReference type="NCBI Taxonomy" id="1481888"/>
    <lineage>
        <taxon>Eukaryota</taxon>
        <taxon>Sar</taxon>
        <taxon>Alveolata</taxon>
        <taxon>Ciliophora</taxon>
        <taxon>Postciliodesmatophora</taxon>
        <taxon>Heterotrichea</taxon>
        <taxon>Heterotrichida</taxon>
        <taxon>Blepharismidae</taxon>
        <taxon>Blepharisma</taxon>
    </lineage>
</organism>